<name>G8PCI9_PEDCP</name>
<dbReference type="Proteomes" id="UP000005444">
    <property type="component" value="Chromosome"/>
</dbReference>
<evidence type="ECO:0008006" key="3">
    <source>
        <dbReference type="Google" id="ProtNLM"/>
    </source>
</evidence>
<dbReference type="EMBL" id="CP003137">
    <property type="protein sequence ID" value="AEV94974.1"/>
    <property type="molecule type" value="Genomic_DNA"/>
</dbReference>
<dbReference type="HOGENOM" id="CLU_074786_0_0_9"/>
<sequence length="323" mass="37324">MDTIDQTRAKIADLRVQLQSGKVFGSTGEIARGIILNSLQHQSPTEVELPNDDEVRELIKELQEDLKNGSLTNITDKELDKLIMHLGSPNSDIRDKGIFFLFNDLIQNQILSDSQLVLMFDHLLNDDVIFNHITEDENDGVYGRSFSVMMLSTLIYVDRAGRNFIDPERKNFLVEQIAMYVILENDTRGFNGSHGWVHAYTHIGNVLDELAGDPDLIRADKVLLLAILFEKYRVIQTPLIFGEPNRLATYLANQFQEDEIYRQFGLIELREWRRSLSMNRIRESEGMWNAMFNRQRLLQSLILNPNLPQDIIDYLEDTSDFTM</sequence>
<proteinExistence type="predicted"/>
<dbReference type="eggNOG" id="ENOG50339C0">
    <property type="taxonomic scope" value="Bacteria"/>
</dbReference>
<keyword evidence="2" id="KW-1185">Reference proteome</keyword>
<dbReference type="PATRIC" id="fig|701521.8.peg.651"/>
<dbReference type="AlphaFoldDB" id="G8PCI9"/>
<dbReference type="STRING" id="701521.PECL_682"/>
<accession>G8PCI9</accession>
<organism evidence="1 2">
    <name type="scientific">Pediococcus claussenii (strain ATCC BAA-344 / DSM 14800 / JCM 18046 / KCTC 3811 / LMG 21948 / P06)</name>
    <dbReference type="NCBI Taxonomy" id="701521"/>
    <lineage>
        <taxon>Bacteria</taxon>
        <taxon>Bacillati</taxon>
        <taxon>Bacillota</taxon>
        <taxon>Bacilli</taxon>
        <taxon>Lactobacillales</taxon>
        <taxon>Lactobacillaceae</taxon>
        <taxon>Pediococcus</taxon>
    </lineage>
</organism>
<gene>
    <name evidence="1" type="ordered locus">PECL_682</name>
</gene>
<dbReference type="Pfam" id="PF10978">
    <property type="entry name" value="DUF2785"/>
    <property type="match status" value="1"/>
</dbReference>
<evidence type="ECO:0000313" key="2">
    <source>
        <dbReference type="Proteomes" id="UP000005444"/>
    </source>
</evidence>
<dbReference type="InterPro" id="IPR021247">
    <property type="entry name" value="DUF2785"/>
</dbReference>
<dbReference type="RefSeq" id="WP_014215171.1">
    <property type="nucleotide sequence ID" value="NC_016605.1"/>
</dbReference>
<evidence type="ECO:0000313" key="1">
    <source>
        <dbReference type="EMBL" id="AEV94974.1"/>
    </source>
</evidence>
<dbReference type="KEGG" id="pce:PECL_682"/>
<protein>
    <recommendedName>
        <fullName evidence="3">DUF2785 domain-containing protein</fullName>
    </recommendedName>
</protein>
<reference evidence="1 2" key="1">
    <citation type="journal article" date="2012" name="J. Bacteriol.">
        <title>Complete Genome Sequence of the Beer Spoilage Organism Pediococcus claussenii ATCC BAA-344T.</title>
        <authorList>
            <person name="Pittet V."/>
            <person name="Abegunde T."/>
            <person name="Marfleet T."/>
            <person name="Haakensen M."/>
            <person name="Morrow K."/>
            <person name="Jayaprakash T."/>
            <person name="Schroeder K."/>
            <person name="Trost B."/>
            <person name="Byrns S."/>
            <person name="Bergsveinson J."/>
            <person name="Kusalik A."/>
            <person name="Ziola B."/>
        </authorList>
    </citation>
    <scope>NUCLEOTIDE SEQUENCE [LARGE SCALE GENOMIC DNA]</scope>
    <source>
        <strain evidence="1 2">ATCC BAA-344</strain>
    </source>
</reference>